<comment type="caution">
    <text evidence="2">The sequence shown here is derived from an EMBL/GenBank/DDBJ whole genome shotgun (WGS) entry which is preliminary data.</text>
</comment>
<dbReference type="InterPro" id="IPR051554">
    <property type="entry name" value="Acetyltransferase_Eis"/>
</dbReference>
<evidence type="ECO:0000313" key="2">
    <source>
        <dbReference type="EMBL" id="PIV63401.1"/>
    </source>
</evidence>
<dbReference type="PANTHER" id="PTHR37817:SF1">
    <property type="entry name" value="N-ACETYLTRANSFERASE EIS"/>
    <property type="match status" value="1"/>
</dbReference>
<protein>
    <recommendedName>
        <fullName evidence="1">N-acetyltransferase domain-containing protein</fullName>
    </recommendedName>
</protein>
<sequence length="201" mass="23415">MGNYEGPRTMHPEEYDELMDLAEGAYGFTKQHFFNYYPLGSKRKNIIPGNYFVIKEDGKLVSCVGLVPLEAIVDGSRIKVGGIAGVATHPDYKGRGYMGKLLNYTTEEMKEREIPLSVLGGDTQRYRHFGWETSGRKVLFHLNRRSLKEVNIGKDFTWRSYNEKKDLERIIEIYEKEPLRIKHSREDFERMLERTQIQRSG</sequence>
<dbReference type="InterPro" id="IPR000182">
    <property type="entry name" value="GNAT_dom"/>
</dbReference>
<dbReference type="Gene3D" id="3.40.630.30">
    <property type="match status" value="1"/>
</dbReference>
<dbReference type="AlphaFoldDB" id="A0A2M7E6S9"/>
<proteinExistence type="predicted"/>
<reference evidence="3" key="1">
    <citation type="submission" date="2017-09" db="EMBL/GenBank/DDBJ databases">
        <title>Depth-based differentiation of microbial function through sediment-hosted aquifers and enrichment of novel symbionts in the deep terrestrial subsurface.</title>
        <authorList>
            <person name="Probst A.J."/>
            <person name="Ladd B."/>
            <person name="Jarett J.K."/>
            <person name="Geller-Mcgrath D.E."/>
            <person name="Sieber C.M.K."/>
            <person name="Emerson J.B."/>
            <person name="Anantharaman K."/>
            <person name="Thomas B.C."/>
            <person name="Malmstrom R."/>
            <person name="Stieglmeier M."/>
            <person name="Klingl A."/>
            <person name="Woyke T."/>
            <person name="Ryan C.M."/>
            <person name="Banfield J.F."/>
        </authorList>
    </citation>
    <scope>NUCLEOTIDE SEQUENCE [LARGE SCALE GENOMIC DNA]</scope>
</reference>
<evidence type="ECO:0000313" key="3">
    <source>
        <dbReference type="Proteomes" id="UP000228886"/>
    </source>
</evidence>
<dbReference type="Pfam" id="PF13527">
    <property type="entry name" value="Acetyltransf_9"/>
    <property type="match status" value="1"/>
</dbReference>
<name>A0A2M7E6S9_9BACT</name>
<dbReference type="SUPFAM" id="SSF55729">
    <property type="entry name" value="Acyl-CoA N-acyltransferases (Nat)"/>
    <property type="match status" value="1"/>
</dbReference>
<dbReference type="CDD" id="cd04301">
    <property type="entry name" value="NAT_SF"/>
    <property type="match status" value="1"/>
</dbReference>
<dbReference type="PANTHER" id="PTHR37817">
    <property type="entry name" value="N-ACETYLTRANSFERASE EIS"/>
    <property type="match status" value="1"/>
</dbReference>
<dbReference type="InterPro" id="IPR016181">
    <property type="entry name" value="Acyl_CoA_acyltransferase"/>
</dbReference>
<feature type="domain" description="N-acetyltransferase" evidence="1">
    <location>
        <begin position="5"/>
        <end position="157"/>
    </location>
</feature>
<dbReference type="PROSITE" id="PS51186">
    <property type="entry name" value="GNAT"/>
    <property type="match status" value="1"/>
</dbReference>
<gene>
    <name evidence="2" type="ORF">COS11_07620</name>
</gene>
<evidence type="ECO:0000259" key="1">
    <source>
        <dbReference type="PROSITE" id="PS51186"/>
    </source>
</evidence>
<dbReference type="EMBL" id="PETL01000365">
    <property type="protein sequence ID" value="PIV63401.1"/>
    <property type="molecule type" value="Genomic_DNA"/>
</dbReference>
<organism evidence="2 3">
    <name type="scientific">bacterium (Candidatus Ratteibacteria) CG01_land_8_20_14_3_00_40_19</name>
    <dbReference type="NCBI Taxonomy" id="2014290"/>
    <lineage>
        <taxon>Bacteria</taxon>
        <taxon>Candidatus Ratteibacteria</taxon>
    </lineage>
</organism>
<dbReference type="Proteomes" id="UP000228886">
    <property type="component" value="Unassembled WGS sequence"/>
</dbReference>
<dbReference type="GO" id="GO:0030649">
    <property type="term" value="P:aminoglycoside antibiotic catabolic process"/>
    <property type="evidence" value="ECO:0007669"/>
    <property type="project" value="TreeGrafter"/>
</dbReference>
<accession>A0A2M7E6S9</accession>
<dbReference type="GO" id="GO:0034069">
    <property type="term" value="F:aminoglycoside N-acetyltransferase activity"/>
    <property type="evidence" value="ECO:0007669"/>
    <property type="project" value="TreeGrafter"/>
</dbReference>